<sequence length="136" mass="15347">MNLDERWFQGHLMEMSREECLEALASRPVGRVAYCDVRGPVVIPVNFILDGDDVLFRIASWTSLARGLRGAAAFQVDDIEEYTQSGWSVLLRGEVSYIDHDGASAEKRPTPWAEGRRELLVRLTPWSITGRRLLAS</sequence>
<dbReference type="Gene3D" id="2.30.110.10">
    <property type="entry name" value="Electron Transport, Fmn-binding Protein, Chain A"/>
    <property type="match status" value="1"/>
</dbReference>
<dbReference type="AlphaFoldDB" id="A0A2P2C9L1"/>
<dbReference type="InterPro" id="IPR024747">
    <property type="entry name" value="Pyridox_Oxase-rel"/>
</dbReference>
<dbReference type="Pfam" id="PF12900">
    <property type="entry name" value="Pyridox_ox_2"/>
    <property type="match status" value="1"/>
</dbReference>
<name>A0A2P2C9L1_9ZZZZ</name>
<proteinExistence type="predicted"/>
<organism evidence="1">
    <name type="scientific">metagenome</name>
    <dbReference type="NCBI Taxonomy" id="256318"/>
    <lineage>
        <taxon>unclassified sequences</taxon>
        <taxon>metagenomes</taxon>
    </lineage>
</organism>
<dbReference type="EMBL" id="CZKA01000049">
    <property type="protein sequence ID" value="CUR58650.1"/>
    <property type="molecule type" value="Genomic_DNA"/>
</dbReference>
<dbReference type="SUPFAM" id="SSF50475">
    <property type="entry name" value="FMN-binding split barrel"/>
    <property type="match status" value="1"/>
</dbReference>
<accession>A0A2P2C9L1</accession>
<dbReference type="InterPro" id="IPR012349">
    <property type="entry name" value="Split_barrel_FMN-bd"/>
</dbReference>
<gene>
    <name evidence="1" type="ORF">NOCA2530014</name>
</gene>
<evidence type="ECO:0000313" key="1">
    <source>
        <dbReference type="EMBL" id="CUR58650.1"/>
    </source>
</evidence>
<protein>
    <submittedName>
        <fullName evidence="1">Putative Helix-turn-helix domain-containing protein</fullName>
    </submittedName>
</protein>
<reference evidence="1" key="1">
    <citation type="submission" date="2015-08" db="EMBL/GenBank/DDBJ databases">
        <authorList>
            <person name="Babu N.S."/>
            <person name="Beckwith C.J."/>
            <person name="Beseler K.G."/>
            <person name="Brison A."/>
            <person name="Carone J.V."/>
            <person name="Caskin T.P."/>
            <person name="Diamond M."/>
            <person name="Durham M.E."/>
            <person name="Foxe J.M."/>
            <person name="Go M."/>
            <person name="Henderson B.A."/>
            <person name="Jones I.B."/>
            <person name="McGettigan J.A."/>
            <person name="Micheletti S.J."/>
            <person name="Nasrallah M.E."/>
            <person name="Ortiz D."/>
            <person name="Piller C.R."/>
            <person name="Privatt S.R."/>
            <person name="Schneider S.L."/>
            <person name="Sharp S."/>
            <person name="Smith T.C."/>
            <person name="Stanton J.D."/>
            <person name="Ullery H.E."/>
            <person name="Wilson R.J."/>
            <person name="Serrano M.G."/>
            <person name="Buck G."/>
            <person name="Lee V."/>
            <person name="Wang Y."/>
            <person name="Carvalho R."/>
            <person name="Voegtly L."/>
            <person name="Shi R."/>
            <person name="Duckworth R."/>
            <person name="Johnson A."/>
            <person name="Loviza R."/>
            <person name="Walstead R."/>
            <person name="Shah Z."/>
            <person name="Kiflezghi M."/>
            <person name="Wade K."/>
            <person name="Ball S.L."/>
            <person name="Bradley K.W."/>
            <person name="Asai D.J."/>
            <person name="Bowman C.A."/>
            <person name="Russell D.A."/>
            <person name="Pope W.H."/>
            <person name="Jacobs-Sera D."/>
            <person name="Hendrix R.W."/>
            <person name="Hatfull G.F."/>
        </authorList>
    </citation>
    <scope>NUCLEOTIDE SEQUENCE</scope>
</reference>